<keyword evidence="2" id="KW-1185">Reference proteome</keyword>
<name>A0ABN3Z502_THEM3</name>
<sequence length="39" mass="4306">MKTKTVIHENMRLLTVCLKYGEIPRGEEAASSISKGTGR</sequence>
<organism evidence="1 2">
    <name type="scientific">Thermoanaerobacter mathranii subsp. mathranii (strain DSM 11426 / CCUG 53645 / CIP 108742 / A3)</name>
    <dbReference type="NCBI Taxonomy" id="583358"/>
    <lineage>
        <taxon>Bacteria</taxon>
        <taxon>Bacillati</taxon>
        <taxon>Bacillota</taxon>
        <taxon>Clostridia</taxon>
        <taxon>Thermoanaerobacterales</taxon>
        <taxon>Thermoanaerobacteraceae</taxon>
        <taxon>Thermoanaerobacter</taxon>
    </lineage>
</organism>
<evidence type="ECO:0000313" key="2">
    <source>
        <dbReference type="Proteomes" id="UP000002064"/>
    </source>
</evidence>
<dbReference type="EMBL" id="CP002032">
    <property type="protein sequence ID" value="ADH61040.1"/>
    <property type="molecule type" value="Genomic_DNA"/>
</dbReference>
<gene>
    <name evidence="1" type="ordered locus">Tmath_1326</name>
</gene>
<proteinExistence type="predicted"/>
<reference evidence="1 2" key="1">
    <citation type="submission" date="2010-05" db="EMBL/GenBank/DDBJ databases">
        <title>Complete sequence of Thermoanaerobacter mathranii subsp. mathranii mathranii str. A3.</title>
        <authorList>
            <consortium name="US DOE Joint Genome Institute"/>
            <person name="Lucas S."/>
            <person name="Copeland A."/>
            <person name="Lapidus A."/>
            <person name="Cheng J.-F."/>
            <person name="Bruce D."/>
            <person name="Goodwin L."/>
            <person name="Pitluck S."/>
            <person name="Held B."/>
            <person name="Detter J.C."/>
            <person name="Han C."/>
            <person name="Tapia R."/>
            <person name="Land M."/>
            <person name="Hauser L."/>
            <person name="Kyrpides N."/>
            <person name="Mikhailova N."/>
            <person name="Zhou J."/>
            <person name="Hemme C."/>
            <person name="Woyke T."/>
        </authorList>
    </citation>
    <scope>NUCLEOTIDE SEQUENCE [LARGE SCALE GENOMIC DNA]</scope>
    <source>
        <strain evidence="1 2">A3</strain>
    </source>
</reference>
<evidence type="ECO:0000313" key="1">
    <source>
        <dbReference type="EMBL" id="ADH61040.1"/>
    </source>
</evidence>
<accession>A0ABN3Z502</accession>
<protein>
    <submittedName>
        <fullName evidence="1">Uncharacterized protein</fullName>
    </submittedName>
</protein>
<dbReference type="Proteomes" id="UP000002064">
    <property type="component" value="Chromosome"/>
</dbReference>